<dbReference type="OrthoDB" id="2498029at2759"/>
<accession>A0A017SH27</accession>
<name>A0A017SH27_ASPRC</name>
<gene>
    <name evidence="3" type="ORF">EURHEDRAFT_402194</name>
</gene>
<dbReference type="EMBL" id="KK088420">
    <property type="protein sequence ID" value="EYE96031.1"/>
    <property type="molecule type" value="Genomic_DNA"/>
</dbReference>
<reference evidence="4" key="1">
    <citation type="journal article" date="2014" name="Nat. Commun.">
        <title>Genomic adaptations of the halophilic Dead Sea filamentous fungus Eurotium rubrum.</title>
        <authorList>
            <person name="Kis-Papo T."/>
            <person name="Weig A.R."/>
            <person name="Riley R."/>
            <person name="Persoh D."/>
            <person name="Salamov A."/>
            <person name="Sun H."/>
            <person name="Lipzen A."/>
            <person name="Wasser S.P."/>
            <person name="Rambold G."/>
            <person name="Grigoriev I.V."/>
            <person name="Nevo E."/>
        </authorList>
    </citation>
    <scope>NUCLEOTIDE SEQUENCE [LARGE SCALE GENOMIC DNA]</scope>
    <source>
        <strain evidence="4">CBS 135680</strain>
    </source>
</reference>
<dbReference type="InterPro" id="IPR029058">
    <property type="entry name" value="AB_hydrolase_fold"/>
</dbReference>
<dbReference type="HOGENOM" id="CLU_061636_0_0_1"/>
<keyword evidence="4" id="KW-1185">Reference proteome</keyword>
<dbReference type="Pfam" id="PF00561">
    <property type="entry name" value="Abhydrolase_1"/>
    <property type="match status" value="1"/>
</dbReference>
<dbReference type="SUPFAM" id="SSF53474">
    <property type="entry name" value="alpha/beta-Hydrolases"/>
    <property type="match status" value="1"/>
</dbReference>
<dbReference type="GO" id="GO:0016787">
    <property type="term" value="F:hydrolase activity"/>
    <property type="evidence" value="ECO:0007669"/>
    <property type="project" value="UniProtKB-KW"/>
</dbReference>
<evidence type="ECO:0000313" key="4">
    <source>
        <dbReference type="Proteomes" id="UP000019804"/>
    </source>
</evidence>
<protein>
    <submittedName>
        <fullName evidence="3">Alpha/beta-hydrolase</fullName>
    </submittedName>
</protein>
<dbReference type="GeneID" id="63695250"/>
<sequence length="285" mass="30240">MATVQRHPLHSLGPIHPPKVDKSAIKPSAARKINIRVKDPLDHAAPAILHEPRKYSIDDANASAVVLVSGAGGGVSGPAGIYPSLADKLSLLLSIPCIRLDYRLAADTDHCTADIIASLNYLSQHYKTTNFVLVGWSFGGSPCFTAAAEEPNRIRGVATIASQTARTAGVKGLAPRPLLLLHGLGDSVLGSECSEALYRQYGDESENGGQRVIKLFEGGDHGLSGLGPEVEGLLLGFIGSVLGFEKQLGEPETREVAGEDFVGGDGERVREMEEGRDLEREMLSV</sequence>
<evidence type="ECO:0000259" key="2">
    <source>
        <dbReference type="Pfam" id="PF00561"/>
    </source>
</evidence>
<evidence type="ECO:0000256" key="1">
    <source>
        <dbReference type="SAM" id="MobiDB-lite"/>
    </source>
</evidence>
<dbReference type="InterPro" id="IPR000073">
    <property type="entry name" value="AB_hydrolase_1"/>
</dbReference>
<dbReference type="Proteomes" id="UP000019804">
    <property type="component" value="Unassembled WGS sequence"/>
</dbReference>
<keyword evidence="3" id="KW-0378">Hydrolase</keyword>
<feature type="region of interest" description="Disordered" evidence="1">
    <location>
        <begin position="1"/>
        <end position="22"/>
    </location>
</feature>
<evidence type="ECO:0000313" key="3">
    <source>
        <dbReference type="EMBL" id="EYE96031.1"/>
    </source>
</evidence>
<dbReference type="AlphaFoldDB" id="A0A017SH27"/>
<proteinExistence type="predicted"/>
<dbReference type="Gene3D" id="3.40.50.1820">
    <property type="entry name" value="alpha/beta hydrolase"/>
    <property type="match status" value="1"/>
</dbReference>
<feature type="domain" description="AB hydrolase-1" evidence="2">
    <location>
        <begin position="64"/>
        <end position="162"/>
    </location>
</feature>
<organism evidence="3 4">
    <name type="scientific">Aspergillus ruber (strain CBS 135680)</name>
    <dbReference type="NCBI Taxonomy" id="1388766"/>
    <lineage>
        <taxon>Eukaryota</taxon>
        <taxon>Fungi</taxon>
        <taxon>Dikarya</taxon>
        <taxon>Ascomycota</taxon>
        <taxon>Pezizomycotina</taxon>
        <taxon>Eurotiomycetes</taxon>
        <taxon>Eurotiomycetidae</taxon>
        <taxon>Eurotiales</taxon>
        <taxon>Aspergillaceae</taxon>
        <taxon>Aspergillus</taxon>
        <taxon>Aspergillus subgen. Aspergillus</taxon>
    </lineage>
</organism>
<dbReference type="RefSeq" id="XP_040639719.1">
    <property type="nucleotide sequence ID" value="XM_040780126.1"/>
</dbReference>